<name>A0A4U6W240_SETVI</name>
<gene>
    <name evidence="1" type="ORF">SEVIR_2G106200v2</name>
</gene>
<reference evidence="1" key="1">
    <citation type="submission" date="2019-03" db="EMBL/GenBank/DDBJ databases">
        <title>WGS assembly of Setaria viridis.</title>
        <authorList>
            <person name="Huang P."/>
            <person name="Jenkins J."/>
            <person name="Grimwood J."/>
            <person name="Barry K."/>
            <person name="Healey A."/>
            <person name="Mamidi S."/>
            <person name="Sreedasyam A."/>
            <person name="Shu S."/>
            <person name="Feldman M."/>
            <person name="Wu J."/>
            <person name="Yu Y."/>
            <person name="Chen C."/>
            <person name="Johnson J."/>
            <person name="Rokhsar D."/>
            <person name="Baxter I."/>
            <person name="Schmutz J."/>
            <person name="Brutnell T."/>
            <person name="Kellogg E."/>
        </authorList>
    </citation>
    <scope>NUCLEOTIDE SEQUENCE [LARGE SCALE GENOMIC DNA]</scope>
</reference>
<dbReference type="AlphaFoldDB" id="A0A4U6W240"/>
<keyword evidence="2" id="KW-1185">Reference proteome</keyword>
<dbReference type="EMBL" id="CM016553">
    <property type="protein sequence ID" value="TKW31437.1"/>
    <property type="molecule type" value="Genomic_DNA"/>
</dbReference>
<dbReference type="Proteomes" id="UP000298652">
    <property type="component" value="Chromosome 2"/>
</dbReference>
<accession>A0A4U6W240</accession>
<sequence>MKVFHDIVCAIAQVCNCACTDFLVGSNFSNPMVFVYLGPVWHGSNSGWSCSTPELHMEPAPLQNSRTKMRCLARWVLSAPKKIDFSVDCHYCPPIKAPLVILSIPSSSSPFSTALCRTRETLHGRRGG</sequence>
<protein>
    <submittedName>
        <fullName evidence="1">Uncharacterized protein</fullName>
    </submittedName>
</protein>
<evidence type="ECO:0000313" key="1">
    <source>
        <dbReference type="EMBL" id="TKW31437.1"/>
    </source>
</evidence>
<dbReference type="Gramene" id="TKW31437">
    <property type="protein sequence ID" value="TKW31437"/>
    <property type="gene ID" value="SEVIR_2G106200v2"/>
</dbReference>
<evidence type="ECO:0000313" key="2">
    <source>
        <dbReference type="Proteomes" id="UP000298652"/>
    </source>
</evidence>
<organism evidence="1 2">
    <name type="scientific">Setaria viridis</name>
    <name type="common">Green bristlegrass</name>
    <name type="synonym">Setaria italica subsp. viridis</name>
    <dbReference type="NCBI Taxonomy" id="4556"/>
    <lineage>
        <taxon>Eukaryota</taxon>
        <taxon>Viridiplantae</taxon>
        <taxon>Streptophyta</taxon>
        <taxon>Embryophyta</taxon>
        <taxon>Tracheophyta</taxon>
        <taxon>Spermatophyta</taxon>
        <taxon>Magnoliopsida</taxon>
        <taxon>Liliopsida</taxon>
        <taxon>Poales</taxon>
        <taxon>Poaceae</taxon>
        <taxon>PACMAD clade</taxon>
        <taxon>Panicoideae</taxon>
        <taxon>Panicodae</taxon>
        <taxon>Paniceae</taxon>
        <taxon>Cenchrinae</taxon>
        <taxon>Setaria</taxon>
    </lineage>
</organism>
<proteinExistence type="predicted"/>